<keyword evidence="1" id="KW-0812">Transmembrane</keyword>
<accession>A0A061AZM2</accession>
<reference evidence="4" key="2">
    <citation type="journal article" date="2017" name="Genome Announc.">
        <title>Genome sequences of Cyberlindnera fabianii 65, Pichia kudriavzevii 129, and Saccharomyces cerevisiae 131 isolated from fermented masau fruits in Zimbabwe.</title>
        <authorList>
            <person name="van Rijswijck I.M.H."/>
            <person name="Derks M.F.L."/>
            <person name="Abee T."/>
            <person name="de Ridder D."/>
            <person name="Smid E.J."/>
        </authorList>
    </citation>
    <scope>NUCLEOTIDE SEQUENCE [LARGE SCALE GENOMIC DNA]</scope>
    <source>
        <strain evidence="4">65</strain>
    </source>
</reference>
<dbReference type="EMBL" id="MPUK01000005">
    <property type="protein sequence ID" value="ONH66985.1"/>
    <property type="molecule type" value="Genomic_DNA"/>
</dbReference>
<protein>
    <submittedName>
        <fullName evidence="2">CYFA0S10e01035g1_1</fullName>
    </submittedName>
</protein>
<evidence type="ECO:0000313" key="3">
    <source>
        <dbReference type="EMBL" id="ONH66985.1"/>
    </source>
</evidence>
<sequence>MPEAFQPEVVSPISNNAPNAEPVPLTTGSPVGFVSPEPTSLELNTSTIISSTLARFVLWYPLLILLIPLIIVIPPIVGASLVLRYDESAQSKLIQRTRSVLFLAVLITVFSITMITTFPVWSVLIAGIAGVGAIVSMTAAPFIALATGFYAYTVLV</sequence>
<feature type="transmembrane region" description="Helical" evidence="1">
    <location>
        <begin position="127"/>
        <end position="152"/>
    </location>
</feature>
<feature type="transmembrane region" description="Helical" evidence="1">
    <location>
        <begin position="100"/>
        <end position="121"/>
    </location>
</feature>
<dbReference type="EMBL" id="LK052895">
    <property type="protein sequence ID" value="CDR42677.1"/>
    <property type="molecule type" value="Genomic_DNA"/>
</dbReference>
<keyword evidence="4" id="KW-1185">Reference proteome</keyword>
<dbReference type="Proteomes" id="UP000189513">
    <property type="component" value="Unassembled WGS sequence"/>
</dbReference>
<evidence type="ECO:0000313" key="2">
    <source>
        <dbReference type="EMBL" id="CDR42677.1"/>
    </source>
</evidence>
<organism evidence="2">
    <name type="scientific">Cyberlindnera fabianii</name>
    <name type="common">Yeast</name>
    <name type="synonym">Hansenula fabianii</name>
    <dbReference type="NCBI Taxonomy" id="36022"/>
    <lineage>
        <taxon>Eukaryota</taxon>
        <taxon>Fungi</taxon>
        <taxon>Dikarya</taxon>
        <taxon>Ascomycota</taxon>
        <taxon>Saccharomycotina</taxon>
        <taxon>Saccharomycetes</taxon>
        <taxon>Phaffomycetales</taxon>
        <taxon>Phaffomycetaceae</taxon>
        <taxon>Cyberlindnera</taxon>
    </lineage>
</organism>
<keyword evidence="1" id="KW-1133">Transmembrane helix</keyword>
<reference evidence="2" key="1">
    <citation type="journal article" date="2014" name="Genome Announc.">
        <title>Genome sequence of the yeast Cyberlindnera fabianii (Hansenula fabianii).</title>
        <authorList>
            <person name="Freel K.C."/>
            <person name="Sarilar V."/>
            <person name="Neuveglise C."/>
            <person name="Devillers H."/>
            <person name="Friedrich A."/>
            <person name="Schacherer J."/>
        </authorList>
    </citation>
    <scope>NUCLEOTIDE SEQUENCE</scope>
    <source>
        <strain evidence="2">YJS4271</strain>
    </source>
</reference>
<proteinExistence type="predicted"/>
<dbReference type="AlphaFoldDB" id="A0A061AZM2"/>
<keyword evidence="1" id="KW-0472">Membrane</keyword>
<reference evidence="3" key="3">
    <citation type="submission" date="2017-01" db="EMBL/GenBank/DDBJ databases">
        <authorList>
            <person name="Mah S.A."/>
            <person name="Swanson W.J."/>
            <person name="Moy G.W."/>
            <person name="Vacquier V.D."/>
        </authorList>
    </citation>
    <scope>NUCLEOTIDE SEQUENCE [LARGE SCALE GENOMIC DNA]</scope>
    <source>
        <strain evidence="3">65</strain>
    </source>
</reference>
<feature type="transmembrane region" description="Helical" evidence="1">
    <location>
        <begin position="58"/>
        <end position="79"/>
    </location>
</feature>
<gene>
    <name evidence="3" type="ORF">BON22_3218</name>
    <name evidence="2" type="ORF">CYFA0S_10e01035g</name>
</gene>
<evidence type="ECO:0000256" key="1">
    <source>
        <dbReference type="SAM" id="Phobius"/>
    </source>
</evidence>
<name>A0A061AZM2_CYBFA</name>
<dbReference type="VEuPathDB" id="FungiDB:BON22_3218"/>
<evidence type="ECO:0000313" key="4">
    <source>
        <dbReference type="Proteomes" id="UP000189513"/>
    </source>
</evidence>